<name>A0ABS9RSC6_9GAMM</name>
<organism evidence="1 2">
    <name type="scientific">Halomonas flagellata</name>
    <dbReference type="NCBI Taxonomy" id="2920385"/>
    <lineage>
        <taxon>Bacteria</taxon>
        <taxon>Pseudomonadati</taxon>
        <taxon>Pseudomonadota</taxon>
        <taxon>Gammaproteobacteria</taxon>
        <taxon>Oceanospirillales</taxon>
        <taxon>Halomonadaceae</taxon>
        <taxon>Halomonas</taxon>
    </lineage>
</organism>
<reference evidence="1 2" key="1">
    <citation type="submission" date="2022-02" db="EMBL/GenBank/DDBJ databases">
        <title>Halomonas fukangensis sp. nov., a halophilic bacterium isolated from a bulk soil of Kalidium foliatum at Fukang.</title>
        <authorList>
            <person name="Huang Y."/>
        </authorList>
    </citation>
    <scope>NUCLEOTIDE SEQUENCE [LARGE SCALE GENOMIC DNA]</scope>
    <source>
        <strain evidence="1 2">EGI 63088</strain>
    </source>
</reference>
<proteinExistence type="predicted"/>
<accession>A0ABS9RSC6</accession>
<keyword evidence="2" id="KW-1185">Reference proteome</keyword>
<dbReference type="EMBL" id="JAKVPY010000006">
    <property type="protein sequence ID" value="MCH4562712.1"/>
    <property type="molecule type" value="Genomic_DNA"/>
</dbReference>
<evidence type="ECO:0000313" key="1">
    <source>
        <dbReference type="EMBL" id="MCH4562712.1"/>
    </source>
</evidence>
<dbReference type="Proteomes" id="UP001202117">
    <property type="component" value="Unassembled WGS sequence"/>
</dbReference>
<evidence type="ECO:0000313" key="2">
    <source>
        <dbReference type="Proteomes" id="UP001202117"/>
    </source>
</evidence>
<sequence length="88" mass="9987">MKRSRHSKKEIEEVLTYAEAHGWRVVQSTGHAWGRLYCPHNDSECRCGEFCIVSVWSTPKNPANHAKQLRRVVDNCTGGASSEEDDRS</sequence>
<dbReference type="RefSeq" id="WP_240567475.1">
    <property type="nucleotide sequence ID" value="NZ_JAKVPY010000006.1"/>
</dbReference>
<protein>
    <recommendedName>
        <fullName evidence="3">HicA-like toxin</fullName>
    </recommendedName>
</protein>
<evidence type="ECO:0008006" key="3">
    <source>
        <dbReference type="Google" id="ProtNLM"/>
    </source>
</evidence>
<gene>
    <name evidence="1" type="ORF">MKP05_06155</name>
</gene>
<comment type="caution">
    <text evidence="1">The sequence shown here is derived from an EMBL/GenBank/DDBJ whole genome shotgun (WGS) entry which is preliminary data.</text>
</comment>